<evidence type="ECO:0000313" key="1">
    <source>
        <dbReference type="EMBL" id="CAJ71977.1"/>
    </source>
</evidence>
<sequence>MNNALERKRNCMKKRLRNKLEAAYKEAVNEDYELYKEWEDTLGDGLEGGKRHKDSSCN</sequence>
<protein>
    <submittedName>
        <fullName evidence="1">Uncharacterized protein</fullName>
    </submittedName>
</protein>
<dbReference type="EMBL" id="CT573073">
    <property type="protein sequence ID" value="CAJ71977.1"/>
    <property type="molecule type" value="Genomic_DNA"/>
</dbReference>
<reference evidence="1" key="2">
    <citation type="submission" date="2006-01" db="EMBL/GenBank/DDBJ databases">
        <authorList>
            <person name="Genoscope"/>
        </authorList>
    </citation>
    <scope>NUCLEOTIDE SEQUENCE</scope>
</reference>
<organism evidence="1">
    <name type="scientific">Kuenenia stuttgartiensis</name>
    <dbReference type="NCBI Taxonomy" id="174633"/>
    <lineage>
        <taxon>Bacteria</taxon>
        <taxon>Pseudomonadati</taxon>
        <taxon>Planctomycetota</taxon>
        <taxon>Candidatus Brocadiia</taxon>
        <taxon>Candidatus Brocadiales</taxon>
        <taxon>Candidatus Brocadiaceae</taxon>
        <taxon>Candidatus Kuenenia</taxon>
    </lineage>
</organism>
<reference evidence="1" key="1">
    <citation type="journal article" date="2006" name="Nature">
        <title>Deciphering the evolution and metabolism of an anammox bacterium from a community genome.</title>
        <authorList>
            <person name="Strous M."/>
            <person name="Pelletier E."/>
            <person name="Mangenot S."/>
            <person name="Rattei T."/>
            <person name="Lehner A."/>
            <person name="Taylor M.W."/>
            <person name="Horn M."/>
            <person name="Daims H."/>
            <person name="Bartol-Mavel D."/>
            <person name="Wincker P."/>
            <person name="Barbe V."/>
            <person name="Fonknechten N."/>
            <person name="Vallenet D."/>
            <person name="Segurens B."/>
            <person name="Schenowitz-Truong C."/>
            <person name="Medigue C."/>
            <person name="Collingro A."/>
            <person name="Snel B."/>
            <person name="Dutilh B.E."/>
            <person name="OpDenCamp H.J.M."/>
            <person name="vanDerDrift C."/>
            <person name="Cirpus I."/>
            <person name="vanDePas-Schoonen K.T."/>
            <person name="Harhangi H.R."/>
            <person name="vanNiftrik L."/>
            <person name="Schmid M."/>
            <person name="Keltjens J."/>
            <person name="vanDeVossenberg J."/>
            <person name="Kartal B."/>
            <person name="Meier H."/>
            <person name="Frishman D."/>
            <person name="Huynen M.A."/>
            <person name="Mewes H."/>
            <person name="Weissenbach J."/>
            <person name="Jetten M.S.M."/>
            <person name="Wagner M."/>
            <person name="LePaslier D."/>
        </authorList>
    </citation>
    <scope>NUCLEOTIDE SEQUENCE</scope>
</reference>
<name>Q1PXN1_KUEST</name>
<proteinExistence type="predicted"/>
<dbReference type="AlphaFoldDB" id="Q1PXN1"/>
<gene>
    <name evidence="1" type="ORF">kustc1232</name>
</gene>
<accession>Q1PXN1</accession>